<accession>A0ACC5VYY5</accession>
<dbReference type="EMBL" id="JABYQT010000013">
    <property type="protein sequence ID" value="MBZ5488959.1"/>
    <property type="molecule type" value="Genomic_DNA"/>
</dbReference>
<sequence>MQIARLIAVESDHDFIWSAFSNAYQEVVECQFDAWEGKLQKSVFDEKWHQGGFEVLQLNGTSVGAVWVTSEGGFLQLREIFLAPEYQRRGIGSQVVR</sequence>
<keyword evidence="2" id="KW-1185">Reference proteome</keyword>
<proteinExistence type="predicted"/>
<evidence type="ECO:0000313" key="1">
    <source>
        <dbReference type="EMBL" id="MBZ5488959.1"/>
    </source>
</evidence>
<comment type="caution">
    <text evidence="1">The sequence shown here is derived from an EMBL/GenBank/DDBJ whole genome shotgun (WGS) entry which is preliminary data.</text>
</comment>
<reference evidence="1" key="1">
    <citation type="submission" date="2020-06" db="EMBL/GenBank/DDBJ databases">
        <title>Whole Genome Sequence of Halomonas aquamarina MB598.</title>
        <authorList>
            <person name="Pervaiz M."/>
            <person name="Fariq A."/>
            <person name="Yasmin A."/>
            <person name="Welch M."/>
        </authorList>
    </citation>
    <scope>NUCLEOTIDE SEQUENCE</scope>
    <source>
        <strain evidence="1">MB598</strain>
    </source>
</reference>
<protein>
    <submittedName>
        <fullName evidence="1">GNAT family N-acetyltransferase</fullName>
    </submittedName>
</protein>
<dbReference type="Proteomes" id="UP001319846">
    <property type="component" value="Unassembled WGS sequence"/>
</dbReference>
<gene>
    <name evidence="1" type="ORF">HW452_15655</name>
</gene>
<evidence type="ECO:0000313" key="2">
    <source>
        <dbReference type="Proteomes" id="UP001319846"/>
    </source>
</evidence>
<name>A0ACC5VYY5_9GAMM</name>
<organism evidence="1 2">
    <name type="scientific">Vreelandella aquamarina</name>
    <dbReference type="NCBI Taxonomy" id="77097"/>
    <lineage>
        <taxon>Bacteria</taxon>
        <taxon>Pseudomonadati</taxon>
        <taxon>Pseudomonadota</taxon>
        <taxon>Gammaproteobacteria</taxon>
        <taxon>Oceanospirillales</taxon>
        <taxon>Halomonadaceae</taxon>
        <taxon>Vreelandella</taxon>
    </lineage>
</organism>